<feature type="transmembrane region" description="Helical" evidence="1">
    <location>
        <begin position="444"/>
        <end position="462"/>
    </location>
</feature>
<dbReference type="PANTHER" id="PTHR34219:SF9">
    <property type="entry name" value="IRON-REGULATED INNER MEMBRANE PROTEIN"/>
    <property type="match status" value="1"/>
</dbReference>
<dbReference type="Proteomes" id="UP000585721">
    <property type="component" value="Unassembled WGS sequence"/>
</dbReference>
<evidence type="ECO:0000256" key="1">
    <source>
        <dbReference type="SAM" id="Phobius"/>
    </source>
</evidence>
<comment type="caution">
    <text evidence="2">The sequence shown here is derived from an EMBL/GenBank/DDBJ whole genome shotgun (WGS) entry which is preliminary data.</text>
</comment>
<feature type="transmembrane region" description="Helical" evidence="1">
    <location>
        <begin position="185"/>
        <end position="211"/>
    </location>
</feature>
<keyword evidence="1" id="KW-0472">Membrane</keyword>
<dbReference type="RefSeq" id="WP_188025708.1">
    <property type="nucleotide sequence ID" value="NZ_JACHGR010000002.1"/>
</dbReference>
<organism evidence="2 3">
    <name type="scientific">Tolumonas osonensis</name>
    <dbReference type="NCBI Taxonomy" id="675874"/>
    <lineage>
        <taxon>Bacteria</taxon>
        <taxon>Pseudomonadati</taxon>
        <taxon>Pseudomonadota</taxon>
        <taxon>Gammaproteobacteria</taxon>
        <taxon>Aeromonadales</taxon>
        <taxon>Aeromonadaceae</taxon>
        <taxon>Tolumonas</taxon>
    </lineage>
</organism>
<feature type="transmembrane region" description="Helical" evidence="1">
    <location>
        <begin position="468"/>
        <end position="493"/>
    </location>
</feature>
<dbReference type="AlphaFoldDB" id="A0A841GHU8"/>
<evidence type="ECO:0000313" key="2">
    <source>
        <dbReference type="EMBL" id="MBB6054915.1"/>
    </source>
</evidence>
<feature type="transmembrane region" description="Helical" evidence="1">
    <location>
        <begin position="144"/>
        <end position="164"/>
    </location>
</feature>
<sequence length="513" mass="57768">MAMPSSDISVFRRLHTWAGLIAGMVLFVAFYAGVITLFRGEVTQWQQPELRQQSTVSPVDYQTWLDRFLALHPQARDEFWMMLPGESDRPLRFMWMEAGKHGRQSVTQSELGAEPDKKQQNGKLAHLINEIHFSLAIPGVGRTFLGVISLLYGLALITGIVIHLPRLTKDFWLLRNKQGERRHWLDLHNLVGVISLPFHLIFAWTGAIWGLSALLYGLFNSVIFDQQLYTATGQTFMPMSSVQRSGVMQAPLPADVLLQKLPDTAEFTPKWLHYKYYGDSAAQVEIVAHQDKQLSQSKLVVLNAINGQLLQDQTGDNESLNHGMMMGLYSLHFGDFGGIAIRLLYAVLGIGGCFLFYSGNQLWINTQLKNRQLKIQRQGVAMAKLTNGFTLGCCAAISFLFVFSAVMADHPEIASLQTKVFFTAWGAAMMFSVVRPMSQGRSELLYGCAVLTAFIPLIDLWMNQEQLLAGFITLKTGFLWIDLAAILYAWVFWRLARRATRYVVDFSGNIARC</sequence>
<feature type="transmembrane region" description="Helical" evidence="1">
    <location>
        <begin position="420"/>
        <end position="437"/>
    </location>
</feature>
<keyword evidence="1" id="KW-0812">Transmembrane</keyword>
<dbReference type="InterPro" id="IPR005625">
    <property type="entry name" value="PepSY-ass_TM"/>
</dbReference>
<accession>A0A841GHU8</accession>
<feature type="transmembrane region" description="Helical" evidence="1">
    <location>
        <begin position="385"/>
        <end position="408"/>
    </location>
</feature>
<protein>
    <submittedName>
        <fullName evidence="2">Putative iron-regulated membrane protein</fullName>
    </submittedName>
</protein>
<dbReference type="Pfam" id="PF03929">
    <property type="entry name" value="PepSY_TM"/>
    <property type="match status" value="1"/>
</dbReference>
<keyword evidence="1" id="KW-1133">Transmembrane helix</keyword>
<feature type="transmembrane region" description="Helical" evidence="1">
    <location>
        <begin position="20"/>
        <end position="38"/>
    </location>
</feature>
<dbReference type="PANTHER" id="PTHR34219">
    <property type="entry name" value="IRON-REGULATED INNER MEMBRANE PROTEIN-RELATED"/>
    <property type="match status" value="1"/>
</dbReference>
<gene>
    <name evidence="2" type="ORF">HNR75_000787</name>
</gene>
<name>A0A841GHU8_9GAMM</name>
<feature type="transmembrane region" description="Helical" evidence="1">
    <location>
        <begin position="339"/>
        <end position="364"/>
    </location>
</feature>
<keyword evidence="3" id="KW-1185">Reference proteome</keyword>
<evidence type="ECO:0000313" key="3">
    <source>
        <dbReference type="Proteomes" id="UP000585721"/>
    </source>
</evidence>
<dbReference type="EMBL" id="JACHGR010000002">
    <property type="protein sequence ID" value="MBB6054915.1"/>
    <property type="molecule type" value="Genomic_DNA"/>
</dbReference>
<reference evidence="2 3" key="1">
    <citation type="submission" date="2020-08" db="EMBL/GenBank/DDBJ databases">
        <title>Genomic Encyclopedia of Type Strains, Phase IV (KMG-IV): sequencing the most valuable type-strain genomes for metagenomic binning, comparative biology and taxonomic classification.</title>
        <authorList>
            <person name="Goeker M."/>
        </authorList>
    </citation>
    <scope>NUCLEOTIDE SEQUENCE [LARGE SCALE GENOMIC DNA]</scope>
    <source>
        <strain evidence="2 3">DSM 22975</strain>
    </source>
</reference>
<proteinExistence type="predicted"/>